<evidence type="ECO:0000313" key="2">
    <source>
        <dbReference type="Proteomes" id="UP001241926"/>
    </source>
</evidence>
<organism evidence="1 2">
    <name type="scientific">Streptomyces fuscus</name>
    <dbReference type="NCBI Taxonomy" id="3048495"/>
    <lineage>
        <taxon>Bacteria</taxon>
        <taxon>Bacillati</taxon>
        <taxon>Actinomycetota</taxon>
        <taxon>Actinomycetes</taxon>
        <taxon>Kitasatosporales</taxon>
        <taxon>Streptomycetaceae</taxon>
        <taxon>Streptomyces</taxon>
    </lineage>
</organism>
<protein>
    <submittedName>
        <fullName evidence="1">Uncharacterized protein</fullName>
    </submittedName>
</protein>
<name>A0ABT7ITX6_9ACTN</name>
<evidence type="ECO:0000313" key="1">
    <source>
        <dbReference type="EMBL" id="MDL2076039.1"/>
    </source>
</evidence>
<dbReference type="RefSeq" id="WP_176711721.1">
    <property type="nucleotide sequence ID" value="NZ_JASJUS010000004.1"/>
</dbReference>
<comment type="caution">
    <text evidence="1">The sequence shown here is derived from an EMBL/GenBank/DDBJ whole genome shotgun (WGS) entry which is preliminary data.</text>
</comment>
<dbReference type="EMBL" id="JASJUS010000004">
    <property type="protein sequence ID" value="MDL2076039.1"/>
    <property type="molecule type" value="Genomic_DNA"/>
</dbReference>
<dbReference type="Proteomes" id="UP001241926">
    <property type="component" value="Unassembled WGS sequence"/>
</dbReference>
<accession>A0ABT7ITX6</accession>
<proteinExistence type="predicted"/>
<gene>
    <name evidence="1" type="ORF">QNN03_06250</name>
</gene>
<reference evidence="1 2" key="1">
    <citation type="submission" date="2023-05" db="EMBL/GenBank/DDBJ databases">
        <title>Streptomyces fuscus sp. nov., a brown-black pigment producing actinomyces isolated from dry sand of Sea duck farm.</title>
        <authorList>
            <person name="Xie J."/>
            <person name="Shen N."/>
        </authorList>
    </citation>
    <scope>NUCLEOTIDE SEQUENCE [LARGE SCALE GENOMIC DNA]</scope>
    <source>
        <strain evidence="1 2">GXMU-J15</strain>
    </source>
</reference>
<sequence length="163" mass="16588">MPVVGRAGAADGRFVAAHIKSVQNSDLGEPQTTAVASIFDPAGGGDVITSGTAGSPKHFTRTSPALTALPGGRFVMAWVEKSADTFSTVPTVTAQLYSDAQLNIGTPVQVSSGNPKNCFHLSAAAVFANGSQERVFLTWAHMTADGKTSIRGSVLTAGPGGLS</sequence>
<keyword evidence="2" id="KW-1185">Reference proteome</keyword>